<dbReference type="RefSeq" id="WP_148236160.1">
    <property type="nucleotide sequence ID" value="NZ_CP009922.3"/>
</dbReference>
<gene>
    <name evidence="1" type="ORF">SXIM_48640</name>
</gene>
<dbReference type="AlphaFoldDB" id="A0A0F7FZU9"/>
<reference evidence="1" key="1">
    <citation type="submission" date="2019-08" db="EMBL/GenBank/DDBJ databases">
        <title>Complete genome sequence of a mangrove-derived Streptomyces xiamenensis.</title>
        <authorList>
            <person name="Xu J."/>
        </authorList>
    </citation>
    <scope>NUCLEOTIDE SEQUENCE</scope>
    <source>
        <strain evidence="1">318</strain>
    </source>
</reference>
<dbReference type="EMBL" id="CP009922">
    <property type="protein sequence ID" value="AKG46248.1"/>
    <property type="molecule type" value="Genomic_DNA"/>
</dbReference>
<name>A0A0F7FZU9_9ACTN</name>
<dbReference type="HOGENOM" id="CLU_1618061_0_0_11"/>
<proteinExistence type="predicted"/>
<organism evidence="1 2">
    <name type="scientific">Streptomyces xiamenensis</name>
    <dbReference type="NCBI Taxonomy" id="408015"/>
    <lineage>
        <taxon>Bacteria</taxon>
        <taxon>Bacillati</taxon>
        <taxon>Actinomycetota</taxon>
        <taxon>Actinomycetes</taxon>
        <taxon>Kitasatosporales</taxon>
        <taxon>Streptomycetaceae</taxon>
        <taxon>Streptomyces</taxon>
    </lineage>
</organism>
<protein>
    <submittedName>
        <fullName evidence="1">Regulatory protein</fullName>
    </submittedName>
</protein>
<evidence type="ECO:0000313" key="2">
    <source>
        <dbReference type="Proteomes" id="UP000034034"/>
    </source>
</evidence>
<dbReference type="Proteomes" id="UP000034034">
    <property type="component" value="Chromosome"/>
</dbReference>
<accession>A0A0F7FZU9</accession>
<sequence length="164" mass="18080">MSETDRLARLVPVPPTGFCPPVGAGGAEPHPGNLAYGFSLPACPSTPVIAHETAELVFDVHQIYSLAEPGLELVRALTTYACRFAREGQEVHLTLYQKENTLRVDVYDPHACHGCDDLRRDGLLETGRLVRRHHGEWGFDASERPGAGTRTWATLLDIPRRWAA</sequence>
<evidence type="ECO:0000313" key="1">
    <source>
        <dbReference type="EMBL" id="AKG46248.1"/>
    </source>
</evidence>
<dbReference type="STRING" id="408015.SXIM_48640"/>
<dbReference type="PATRIC" id="fig|408015.6.peg.4924"/>
<keyword evidence="2" id="KW-1185">Reference proteome</keyword>
<dbReference type="KEGG" id="sxi:SXIM_48640"/>